<evidence type="ECO:0000256" key="1">
    <source>
        <dbReference type="SAM" id="Phobius"/>
    </source>
</evidence>
<evidence type="ECO:0000313" key="3">
    <source>
        <dbReference type="Proteomes" id="UP000560658"/>
    </source>
</evidence>
<dbReference type="Proteomes" id="UP000560658">
    <property type="component" value="Unassembled WGS sequence"/>
</dbReference>
<protein>
    <submittedName>
        <fullName evidence="2">Uncharacterized protein</fullName>
    </submittedName>
</protein>
<dbReference type="EMBL" id="JACIER010000023">
    <property type="protein sequence ID" value="MBB4046140.1"/>
    <property type="molecule type" value="Genomic_DNA"/>
</dbReference>
<comment type="caution">
    <text evidence="2">The sequence shown here is derived from an EMBL/GenBank/DDBJ whole genome shotgun (WGS) entry which is preliminary data.</text>
</comment>
<keyword evidence="1" id="KW-0812">Transmembrane</keyword>
<gene>
    <name evidence="2" type="ORF">GGR06_003968</name>
</gene>
<accession>A0A840D253</accession>
<sequence>MSRGLMILNVILIIQYSVFREQFQGSTLIHQLPAVLVLLNLYYHICNLQPGIILPERVVRTEHIRWRVVRDILIFSILSICVRVFFSFESLSPHIILSFTACLVGFRLFICNPVKQREQEKNMRRVAFVGSNQSKDIEDMDSENGKEYKIHICTLAAFKR</sequence>
<name>A0A840D253_9BACE</name>
<feature type="transmembrane region" description="Helical" evidence="1">
    <location>
        <begin position="94"/>
        <end position="114"/>
    </location>
</feature>
<dbReference type="AlphaFoldDB" id="A0A840D253"/>
<feature type="transmembrane region" description="Helical" evidence="1">
    <location>
        <begin position="68"/>
        <end position="88"/>
    </location>
</feature>
<evidence type="ECO:0000313" key="2">
    <source>
        <dbReference type="EMBL" id="MBB4046140.1"/>
    </source>
</evidence>
<keyword evidence="3" id="KW-1185">Reference proteome</keyword>
<organism evidence="2 3">
    <name type="scientific">Bacteroides reticulotermitis</name>
    <dbReference type="NCBI Taxonomy" id="1133319"/>
    <lineage>
        <taxon>Bacteria</taxon>
        <taxon>Pseudomonadati</taxon>
        <taxon>Bacteroidota</taxon>
        <taxon>Bacteroidia</taxon>
        <taxon>Bacteroidales</taxon>
        <taxon>Bacteroidaceae</taxon>
        <taxon>Bacteroides</taxon>
    </lineage>
</organism>
<reference evidence="2" key="1">
    <citation type="submission" date="2020-08" db="EMBL/GenBank/DDBJ databases">
        <title>Genomic Encyclopedia of Type Strains, Phase IV (KMG-IV): sequencing the most valuable type-strain genomes for metagenomic binning, comparative biology and taxonomic classification.</title>
        <authorList>
            <person name="Goeker M."/>
        </authorList>
    </citation>
    <scope>NUCLEOTIDE SEQUENCE [LARGE SCALE GENOMIC DNA]</scope>
    <source>
        <strain evidence="2">DSM 105720</strain>
    </source>
</reference>
<proteinExistence type="predicted"/>
<dbReference type="RefSeq" id="WP_183209510.1">
    <property type="nucleotide sequence ID" value="NZ_JACIER010000023.1"/>
</dbReference>
<keyword evidence="1" id="KW-0472">Membrane</keyword>
<keyword evidence="1" id="KW-1133">Transmembrane helix</keyword>